<dbReference type="Proteomes" id="UP000184330">
    <property type="component" value="Unassembled WGS sequence"/>
</dbReference>
<dbReference type="SMART" id="SM00248">
    <property type="entry name" value="ANK"/>
    <property type="match status" value="2"/>
</dbReference>
<feature type="repeat" description="ANK" evidence="1">
    <location>
        <begin position="324"/>
        <end position="356"/>
    </location>
</feature>
<gene>
    <name evidence="2" type="ORF">PAC_17974</name>
</gene>
<dbReference type="PROSITE" id="PS50088">
    <property type="entry name" value="ANK_REPEAT"/>
    <property type="match status" value="1"/>
</dbReference>
<dbReference type="AlphaFoldDB" id="A0A1L7XSS3"/>
<dbReference type="InterPro" id="IPR002110">
    <property type="entry name" value="Ankyrin_rpt"/>
</dbReference>
<dbReference type="Pfam" id="PF00023">
    <property type="entry name" value="Ank"/>
    <property type="match status" value="1"/>
</dbReference>
<reference evidence="2 3" key="1">
    <citation type="submission" date="2016-03" db="EMBL/GenBank/DDBJ databases">
        <authorList>
            <person name="Ploux O."/>
        </authorList>
    </citation>
    <scope>NUCLEOTIDE SEQUENCE [LARGE SCALE GENOMIC DNA]</scope>
    <source>
        <strain evidence="2 3">UAMH 11012</strain>
    </source>
</reference>
<dbReference type="Gene3D" id="1.25.40.20">
    <property type="entry name" value="Ankyrin repeat-containing domain"/>
    <property type="match status" value="1"/>
</dbReference>
<evidence type="ECO:0000313" key="3">
    <source>
        <dbReference type="Proteomes" id="UP000184330"/>
    </source>
</evidence>
<keyword evidence="1" id="KW-0040">ANK repeat</keyword>
<protein>
    <submittedName>
        <fullName evidence="2">Uncharacterized protein</fullName>
    </submittedName>
</protein>
<organism evidence="2 3">
    <name type="scientific">Phialocephala subalpina</name>
    <dbReference type="NCBI Taxonomy" id="576137"/>
    <lineage>
        <taxon>Eukaryota</taxon>
        <taxon>Fungi</taxon>
        <taxon>Dikarya</taxon>
        <taxon>Ascomycota</taxon>
        <taxon>Pezizomycotina</taxon>
        <taxon>Leotiomycetes</taxon>
        <taxon>Helotiales</taxon>
        <taxon>Mollisiaceae</taxon>
        <taxon>Phialocephala</taxon>
        <taxon>Phialocephala fortinii species complex</taxon>
    </lineage>
</organism>
<accession>A0A1L7XSS3</accession>
<proteinExistence type="predicted"/>
<sequence length="667" mass="75236">MAELVGIIASGISIGNLVAQIGSSIATLKSYWDEIKDAPEEVNSLLEDIEDLHIILDDIKDDQNRNPVSPLLLGSTSMAICLTHCRRAADQLKELVDELGADINAPGRFSRKHTALKVVLKRKKVERYKNKVERAVRLLNLSLLSYTSWELTLPRSLIQLQPEIIVARLSRTTKSSEAITPTDSFKNCKIVSNSVNGSHDYAVSSTIVIGSKDASIFSYFFGSISFEKRRVIPVKNCKENAHSQVEEDRHEISAYFRAPAWLINRAWEAEGRRARSGWNFNILTYNILSSKDALVFGYAQNGPLSKLQDLFKERLASPFDTDEYGHTLLHHSARRGRFKICKFLLDEGAKRHAPDGRHITPLGLFAHEGFTLTAAQGDIKGAFDMIRLLMSGADLDIGFFRRFAGPEEAFILLQQQSNPQYYSNSLDDRASVAQHLIYTPFSTPGLFRIALSKELGDVNSYKYRDAEGNSLLHTVVRAYGLSISNATSRFFNKNTRFGHQKQDPNGWLRLLGECIAAGCDIQSIRFDRESNSRRTPFLEVIHGFLYPGSLRTEPAPPVIEAVMRIYLLVLAQSGIDILSYGQKEKELHDQDAVDKTFQYVFFPLGRKNTQWKVLSAVQATWNLIGFTYGPTPDDWRIWGSQPTDDFVGDFWCMIESPWERMPGAWPQ</sequence>
<dbReference type="EMBL" id="FJOG01000050">
    <property type="protein sequence ID" value="CZR68075.1"/>
    <property type="molecule type" value="Genomic_DNA"/>
</dbReference>
<evidence type="ECO:0000256" key="1">
    <source>
        <dbReference type="PROSITE-ProRule" id="PRU00023"/>
    </source>
</evidence>
<dbReference type="SUPFAM" id="SSF48403">
    <property type="entry name" value="Ankyrin repeat"/>
    <property type="match status" value="1"/>
</dbReference>
<dbReference type="InterPro" id="IPR036770">
    <property type="entry name" value="Ankyrin_rpt-contain_sf"/>
</dbReference>
<dbReference type="PROSITE" id="PS50297">
    <property type="entry name" value="ANK_REP_REGION"/>
    <property type="match status" value="1"/>
</dbReference>
<evidence type="ECO:0000313" key="2">
    <source>
        <dbReference type="EMBL" id="CZR68075.1"/>
    </source>
</evidence>
<keyword evidence="3" id="KW-1185">Reference proteome</keyword>
<dbReference type="OrthoDB" id="3200163at2759"/>
<name>A0A1L7XSS3_9HELO</name>